<gene>
    <name evidence="2" type="ORF">GOARA_063_01360</name>
</gene>
<sequence>MPGPPQQPYPQQQFVRPAYPPPYPPQSFAPAPKPPLKNVGLTRVLGAIPIIGWFAIIVGGFTTFTTVVANSTGASSTINGFGRWTHQGEGLPLRFGASAMTLGGVYPTLLVLLPVLILAILIVCNVGRRPIAIINTVVAILAALLALTFILRPDFTTITFNERSGRYIDANYTFSAGPSAYFTLVVCLVIVAASVAVAIVGGRAKVPPP</sequence>
<protein>
    <submittedName>
        <fullName evidence="2">Uncharacterized protein</fullName>
    </submittedName>
</protein>
<evidence type="ECO:0000256" key="1">
    <source>
        <dbReference type="SAM" id="Phobius"/>
    </source>
</evidence>
<evidence type="ECO:0000313" key="3">
    <source>
        <dbReference type="Proteomes" id="UP000035088"/>
    </source>
</evidence>
<organism evidence="2 3">
    <name type="scientific">Gordonia araii NBRC 100433</name>
    <dbReference type="NCBI Taxonomy" id="1073574"/>
    <lineage>
        <taxon>Bacteria</taxon>
        <taxon>Bacillati</taxon>
        <taxon>Actinomycetota</taxon>
        <taxon>Actinomycetes</taxon>
        <taxon>Mycobacteriales</taxon>
        <taxon>Gordoniaceae</taxon>
        <taxon>Gordonia</taxon>
    </lineage>
</organism>
<accession>G7H512</accession>
<keyword evidence="1" id="KW-0812">Transmembrane</keyword>
<feature type="transmembrane region" description="Helical" evidence="1">
    <location>
        <begin position="44"/>
        <end position="69"/>
    </location>
</feature>
<name>G7H512_9ACTN</name>
<evidence type="ECO:0000313" key="2">
    <source>
        <dbReference type="EMBL" id="GAB10937.1"/>
    </source>
</evidence>
<dbReference type="EMBL" id="BAEE01000063">
    <property type="protein sequence ID" value="GAB10937.1"/>
    <property type="molecule type" value="Genomic_DNA"/>
</dbReference>
<keyword evidence="3" id="KW-1185">Reference proteome</keyword>
<comment type="caution">
    <text evidence="2">The sequence shown here is derived from an EMBL/GenBank/DDBJ whole genome shotgun (WGS) entry which is preliminary data.</text>
</comment>
<dbReference type="Proteomes" id="UP000035088">
    <property type="component" value="Unassembled WGS sequence"/>
</dbReference>
<keyword evidence="1" id="KW-1133">Transmembrane helix</keyword>
<feature type="transmembrane region" description="Helical" evidence="1">
    <location>
        <begin position="104"/>
        <end position="124"/>
    </location>
</feature>
<feature type="transmembrane region" description="Helical" evidence="1">
    <location>
        <begin position="180"/>
        <end position="201"/>
    </location>
</feature>
<dbReference type="AlphaFoldDB" id="G7H512"/>
<keyword evidence="1" id="KW-0472">Membrane</keyword>
<proteinExistence type="predicted"/>
<reference evidence="2 3" key="1">
    <citation type="submission" date="2011-11" db="EMBL/GenBank/DDBJ databases">
        <title>Whole genome shotgun sequence of Gordonia araii NBRC 100433.</title>
        <authorList>
            <person name="Yoshida Y."/>
            <person name="Hosoyama A."/>
            <person name="Tsuchikane K."/>
            <person name="Katsumata H."/>
            <person name="Yamazaki S."/>
            <person name="Fujita N."/>
        </authorList>
    </citation>
    <scope>NUCLEOTIDE SEQUENCE [LARGE SCALE GENOMIC DNA]</scope>
    <source>
        <strain evidence="2 3">NBRC 100433</strain>
    </source>
</reference>
<feature type="transmembrane region" description="Helical" evidence="1">
    <location>
        <begin position="131"/>
        <end position="151"/>
    </location>
</feature>